<accession>A0A6N2L3I4</accession>
<proteinExistence type="predicted"/>
<organism evidence="1">
    <name type="scientific">Salix viminalis</name>
    <name type="common">Common osier</name>
    <name type="synonym">Basket willow</name>
    <dbReference type="NCBI Taxonomy" id="40686"/>
    <lineage>
        <taxon>Eukaryota</taxon>
        <taxon>Viridiplantae</taxon>
        <taxon>Streptophyta</taxon>
        <taxon>Embryophyta</taxon>
        <taxon>Tracheophyta</taxon>
        <taxon>Spermatophyta</taxon>
        <taxon>Magnoliopsida</taxon>
        <taxon>eudicotyledons</taxon>
        <taxon>Gunneridae</taxon>
        <taxon>Pentapetalae</taxon>
        <taxon>rosids</taxon>
        <taxon>fabids</taxon>
        <taxon>Malpighiales</taxon>
        <taxon>Salicaceae</taxon>
        <taxon>Saliceae</taxon>
        <taxon>Salix</taxon>
    </lineage>
</organism>
<reference evidence="1" key="1">
    <citation type="submission" date="2019-03" db="EMBL/GenBank/DDBJ databases">
        <authorList>
            <person name="Mank J."/>
            <person name="Almeida P."/>
        </authorList>
    </citation>
    <scope>NUCLEOTIDE SEQUENCE</scope>
    <source>
        <strain evidence="1">78183</strain>
    </source>
</reference>
<protein>
    <submittedName>
        <fullName evidence="1">Uncharacterized protein</fullName>
    </submittedName>
</protein>
<name>A0A6N2L3I4_SALVM</name>
<gene>
    <name evidence="1" type="ORF">SVIM_LOCUS168427</name>
</gene>
<evidence type="ECO:0000313" key="1">
    <source>
        <dbReference type="EMBL" id="VFU34736.1"/>
    </source>
</evidence>
<sequence>MLDAGLVNEVRCMFIPGMDHSSGIWRAIGIPELEPYFQAEMEMADELTKKILLDTGEAWTRGQEEKMARG</sequence>
<dbReference type="EMBL" id="CAADRP010001046">
    <property type="protein sequence ID" value="VFU34736.1"/>
    <property type="molecule type" value="Genomic_DNA"/>
</dbReference>
<dbReference type="Pfam" id="PF01715">
    <property type="entry name" value="IPPT"/>
    <property type="match status" value="1"/>
</dbReference>
<dbReference type="Gene3D" id="1.10.287.890">
    <property type="entry name" value="Crystal structure of tRNA isopentenylpyrophosphate transferase (bh2366) domain"/>
    <property type="match status" value="1"/>
</dbReference>
<dbReference type="AlphaFoldDB" id="A0A6N2L3I4"/>